<dbReference type="AlphaFoldDB" id="A0A916N2S9"/>
<evidence type="ECO:0000256" key="5">
    <source>
        <dbReference type="ARBA" id="ARBA00023136"/>
    </source>
</evidence>
<feature type="transmembrane region" description="Helical" evidence="6">
    <location>
        <begin position="157"/>
        <end position="175"/>
    </location>
</feature>
<dbReference type="GO" id="GO:0005886">
    <property type="term" value="C:plasma membrane"/>
    <property type="evidence" value="ECO:0007669"/>
    <property type="project" value="UniProtKB-SubCell"/>
</dbReference>
<evidence type="ECO:0000256" key="1">
    <source>
        <dbReference type="ARBA" id="ARBA00004651"/>
    </source>
</evidence>
<organism evidence="7 8">
    <name type="scientific">Dyadobacter helix</name>
    <dbReference type="NCBI Taxonomy" id="2822344"/>
    <lineage>
        <taxon>Bacteria</taxon>
        <taxon>Pseudomonadati</taxon>
        <taxon>Bacteroidota</taxon>
        <taxon>Cytophagia</taxon>
        <taxon>Cytophagales</taxon>
        <taxon>Spirosomataceae</taxon>
        <taxon>Dyadobacter</taxon>
    </lineage>
</organism>
<keyword evidence="4 6" id="KW-1133">Transmembrane helix</keyword>
<sequence>MGIVVRQSLKAGVGSYIGVGIGMINQMYVSTKFLSVEQLALSRLLFENSLLFSAFAHLGTPFIADKFFGLFRDEEEEHHGILPFLLFLPFIGALLFTLIYLASSDWIHAYYAERSPMLLRYHILVIPLTIFWIYISVLESYCRNNARIAIPNFIREVYLRLANLVLIFIFGLGWLSFDTMLYLVVASYGMAILFLGFYIKKLGKWYWRFPDRNILTKPLIRQMLGYGSFTLLGGIGVNLMLFIDRSMLAGERGLVSTGIFIIASYMAGVIEIPRKAIAQISIPLLSTALLNGDHAHVRVMNQKSALNQLIAGGLFFLLIWASIDDIFYLIPKGETYGEGKYVVLFIAIVKVFDIATGLSTEIILYSRYFKFATLFIVSSAIVGFCLNLWLIPLYGFTGAAIATALTTLIYSVSRMTFVWMKFKVLPFTSKTLQIVLVLSVLYALTWLVPSYTRTVFSAMSILFLRSAVLLVIFAVLVVWLRISEEINGLVAMALQKIRRNKI</sequence>
<evidence type="ECO:0000256" key="4">
    <source>
        <dbReference type="ARBA" id="ARBA00022989"/>
    </source>
</evidence>
<evidence type="ECO:0000256" key="6">
    <source>
        <dbReference type="SAM" id="Phobius"/>
    </source>
</evidence>
<dbReference type="PANTHER" id="PTHR30250">
    <property type="entry name" value="PST FAMILY PREDICTED COLANIC ACID TRANSPORTER"/>
    <property type="match status" value="1"/>
</dbReference>
<proteinExistence type="predicted"/>
<feature type="transmembrane region" description="Helical" evidence="6">
    <location>
        <begin position="12"/>
        <end position="29"/>
    </location>
</feature>
<name>A0A916N2S9_9BACT</name>
<feature type="transmembrane region" description="Helical" evidence="6">
    <location>
        <begin position="396"/>
        <end position="419"/>
    </location>
</feature>
<evidence type="ECO:0000313" key="8">
    <source>
        <dbReference type="Proteomes" id="UP000680038"/>
    </source>
</evidence>
<reference evidence="7" key="1">
    <citation type="submission" date="2021-04" db="EMBL/GenBank/DDBJ databases">
        <authorList>
            <person name="Rodrigo-Torres L."/>
            <person name="Arahal R. D."/>
            <person name="Lucena T."/>
        </authorList>
    </citation>
    <scope>NUCLEOTIDE SEQUENCE</scope>
    <source>
        <strain evidence="7">CECT 9275</strain>
    </source>
</reference>
<accession>A0A916N2S9</accession>
<gene>
    <name evidence="7" type="ORF">DYBT9275_00754</name>
</gene>
<dbReference type="EMBL" id="CAJRAF010000001">
    <property type="protein sequence ID" value="CAG4991441.1"/>
    <property type="molecule type" value="Genomic_DNA"/>
</dbReference>
<keyword evidence="5 6" id="KW-0472">Membrane</keyword>
<feature type="transmembrane region" description="Helical" evidence="6">
    <location>
        <begin position="309"/>
        <end position="330"/>
    </location>
</feature>
<dbReference type="PANTHER" id="PTHR30250:SF11">
    <property type="entry name" value="O-ANTIGEN TRANSPORTER-RELATED"/>
    <property type="match status" value="1"/>
</dbReference>
<feature type="transmembrane region" description="Helical" evidence="6">
    <location>
        <begin position="181"/>
        <end position="199"/>
    </location>
</feature>
<protein>
    <recommendedName>
        <fullName evidence="9">Polysaccharide biosynthesis protein</fullName>
    </recommendedName>
</protein>
<comment type="caution">
    <text evidence="7">The sequence shown here is derived from an EMBL/GenBank/DDBJ whole genome shotgun (WGS) entry which is preliminary data.</text>
</comment>
<feature type="transmembrane region" description="Helical" evidence="6">
    <location>
        <begin position="431"/>
        <end position="449"/>
    </location>
</feature>
<keyword evidence="8" id="KW-1185">Reference proteome</keyword>
<feature type="transmembrane region" description="Helical" evidence="6">
    <location>
        <begin position="80"/>
        <end position="101"/>
    </location>
</feature>
<comment type="subcellular location">
    <subcellularLocation>
        <location evidence="1">Cell membrane</location>
        <topology evidence="1">Multi-pass membrane protein</topology>
    </subcellularLocation>
</comment>
<feature type="transmembrane region" description="Helical" evidence="6">
    <location>
        <begin position="371"/>
        <end position="390"/>
    </location>
</feature>
<evidence type="ECO:0000256" key="2">
    <source>
        <dbReference type="ARBA" id="ARBA00022475"/>
    </source>
</evidence>
<dbReference type="Proteomes" id="UP000680038">
    <property type="component" value="Unassembled WGS sequence"/>
</dbReference>
<feature type="transmembrane region" description="Helical" evidence="6">
    <location>
        <begin position="342"/>
        <end position="364"/>
    </location>
</feature>
<feature type="transmembrane region" description="Helical" evidence="6">
    <location>
        <begin position="219"/>
        <end position="241"/>
    </location>
</feature>
<evidence type="ECO:0000256" key="3">
    <source>
        <dbReference type="ARBA" id="ARBA00022692"/>
    </source>
</evidence>
<feature type="transmembrane region" description="Helical" evidence="6">
    <location>
        <begin position="253"/>
        <end position="272"/>
    </location>
</feature>
<dbReference type="RefSeq" id="WP_229252624.1">
    <property type="nucleotide sequence ID" value="NZ_CAJRAF010000001.1"/>
</dbReference>
<feature type="transmembrane region" description="Helical" evidence="6">
    <location>
        <begin position="455"/>
        <end position="480"/>
    </location>
</feature>
<evidence type="ECO:0000313" key="7">
    <source>
        <dbReference type="EMBL" id="CAG4991441.1"/>
    </source>
</evidence>
<feature type="transmembrane region" description="Helical" evidence="6">
    <location>
        <begin position="121"/>
        <end position="137"/>
    </location>
</feature>
<keyword evidence="3 6" id="KW-0812">Transmembrane</keyword>
<keyword evidence="2" id="KW-1003">Cell membrane</keyword>
<dbReference type="InterPro" id="IPR050833">
    <property type="entry name" value="Poly_Biosynth_Transport"/>
</dbReference>
<feature type="transmembrane region" description="Helical" evidence="6">
    <location>
        <begin position="49"/>
        <end position="68"/>
    </location>
</feature>
<evidence type="ECO:0008006" key="9">
    <source>
        <dbReference type="Google" id="ProtNLM"/>
    </source>
</evidence>